<reference evidence="2 3" key="1">
    <citation type="submission" date="2024-02" db="EMBL/GenBank/DDBJ databases">
        <title>High-quality chromosome-scale genome assembly of Pensacola bahiagrass (Paspalum notatum Flugge var. saurae).</title>
        <authorList>
            <person name="Vega J.M."/>
            <person name="Podio M."/>
            <person name="Orjuela J."/>
            <person name="Siena L.A."/>
            <person name="Pessino S.C."/>
            <person name="Combes M.C."/>
            <person name="Mariac C."/>
            <person name="Albertini E."/>
            <person name="Pupilli F."/>
            <person name="Ortiz J.P.A."/>
            <person name="Leblanc O."/>
        </authorList>
    </citation>
    <scope>NUCLEOTIDE SEQUENCE [LARGE SCALE GENOMIC DNA]</scope>
    <source>
        <strain evidence="2">R1</strain>
        <tissue evidence="2">Leaf</tissue>
    </source>
</reference>
<protein>
    <submittedName>
        <fullName evidence="2">Uncharacterized protein</fullName>
    </submittedName>
</protein>
<sequence length="101" mass="10678">MADEVATTGNRRQSIATCLAQPCYTKHAQPLCRGSQRRGPALITGGRKDHSSDSLGLGRLAAMPVLGDDPGSSDQNEAPASWNRKQRALAVRRNAATGHVA</sequence>
<evidence type="ECO:0000313" key="2">
    <source>
        <dbReference type="EMBL" id="WVZ77889.1"/>
    </source>
</evidence>
<dbReference type="AlphaFoldDB" id="A0AAQ3TT33"/>
<feature type="region of interest" description="Disordered" evidence="1">
    <location>
        <begin position="34"/>
        <end position="85"/>
    </location>
</feature>
<name>A0AAQ3TT33_PASNO</name>
<organism evidence="2 3">
    <name type="scientific">Paspalum notatum var. saurae</name>
    <dbReference type="NCBI Taxonomy" id="547442"/>
    <lineage>
        <taxon>Eukaryota</taxon>
        <taxon>Viridiplantae</taxon>
        <taxon>Streptophyta</taxon>
        <taxon>Embryophyta</taxon>
        <taxon>Tracheophyta</taxon>
        <taxon>Spermatophyta</taxon>
        <taxon>Magnoliopsida</taxon>
        <taxon>Liliopsida</taxon>
        <taxon>Poales</taxon>
        <taxon>Poaceae</taxon>
        <taxon>PACMAD clade</taxon>
        <taxon>Panicoideae</taxon>
        <taxon>Andropogonodae</taxon>
        <taxon>Paspaleae</taxon>
        <taxon>Paspalinae</taxon>
        <taxon>Paspalum</taxon>
    </lineage>
</organism>
<evidence type="ECO:0000313" key="3">
    <source>
        <dbReference type="Proteomes" id="UP001341281"/>
    </source>
</evidence>
<dbReference type="Proteomes" id="UP001341281">
    <property type="component" value="Chromosome 05"/>
</dbReference>
<keyword evidence="3" id="KW-1185">Reference proteome</keyword>
<proteinExistence type="predicted"/>
<accession>A0AAQ3TT33</accession>
<gene>
    <name evidence="2" type="ORF">U9M48_025690</name>
</gene>
<evidence type="ECO:0000256" key="1">
    <source>
        <dbReference type="SAM" id="MobiDB-lite"/>
    </source>
</evidence>
<dbReference type="EMBL" id="CP144749">
    <property type="protein sequence ID" value="WVZ77889.1"/>
    <property type="molecule type" value="Genomic_DNA"/>
</dbReference>